<protein>
    <recommendedName>
        <fullName evidence="5">Lipoprotein</fullName>
    </recommendedName>
</protein>
<evidence type="ECO:0000256" key="1">
    <source>
        <dbReference type="SAM" id="MobiDB-lite"/>
    </source>
</evidence>
<feature type="region of interest" description="Disordered" evidence="1">
    <location>
        <begin position="63"/>
        <end position="83"/>
    </location>
</feature>
<feature type="chain" id="PRO_5037133027" description="Lipoprotein" evidence="2">
    <location>
        <begin position="20"/>
        <end position="83"/>
    </location>
</feature>
<accession>A0A963YWI7</accession>
<reference evidence="3" key="1">
    <citation type="journal article" date="2021" name="Microorganisms">
        <title>Acidisoma silvae sp. nov. and Acidisomacellulosilytica sp. nov., Two Acidophilic Bacteria Isolated from Decaying Wood, Hydrolyzing Cellulose and Producing Poly-3-hydroxybutyrate.</title>
        <authorList>
            <person name="Mieszkin S."/>
            <person name="Pouder E."/>
            <person name="Uroz S."/>
            <person name="Simon-Colin C."/>
            <person name="Alain K."/>
        </authorList>
    </citation>
    <scope>NUCLEOTIDE SEQUENCE</scope>
    <source>
        <strain evidence="3">HW T2.11</strain>
    </source>
</reference>
<evidence type="ECO:0000313" key="3">
    <source>
        <dbReference type="EMBL" id="MCB8878434.1"/>
    </source>
</evidence>
<dbReference type="RefSeq" id="WP_227324076.1">
    <property type="nucleotide sequence ID" value="NZ_JAESVB010000035.1"/>
</dbReference>
<evidence type="ECO:0000256" key="2">
    <source>
        <dbReference type="SAM" id="SignalP"/>
    </source>
</evidence>
<evidence type="ECO:0000313" key="4">
    <source>
        <dbReference type="Proteomes" id="UP000708298"/>
    </source>
</evidence>
<dbReference type="Proteomes" id="UP000708298">
    <property type="component" value="Unassembled WGS sequence"/>
</dbReference>
<organism evidence="3 4">
    <name type="scientific">Acidisoma silvae</name>
    <dbReference type="NCBI Taxonomy" id="2802396"/>
    <lineage>
        <taxon>Bacteria</taxon>
        <taxon>Pseudomonadati</taxon>
        <taxon>Pseudomonadota</taxon>
        <taxon>Alphaproteobacteria</taxon>
        <taxon>Acetobacterales</taxon>
        <taxon>Acidocellaceae</taxon>
        <taxon>Acidisoma</taxon>
    </lineage>
</organism>
<feature type="signal peptide" evidence="2">
    <location>
        <begin position="1"/>
        <end position="19"/>
    </location>
</feature>
<keyword evidence="4" id="KW-1185">Reference proteome</keyword>
<evidence type="ECO:0008006" key="5">
    <source>
        <dbReference type="Google" id="ProtNLM"/>
    </source>
</evidence>
<dbReference type="PROSITE" id="PS51257">
    <property type="entry name" value="PROKAR_LIPOPROTEIN"/>
    <property type="match status" value="1"/>
</dbReference>
<name>A0A963YWI7_9PROT</name>
<gene>
    <name evidence="3" type="ORF">ASILVAE211_24880</name>
</gene>
<reference evidence="3" key="2">
    <citation type="submission" date="2021-01" db="EMBL/GenBank/DDBJ databases">
        <authorList>
            <person name="Mieszkin S."/>
            <person name="Pouder E."/>
            <person name="Alain K."/>
        </authorList>
    </citation>
    <scope>NUCLEOTIDE SEQUENCE</scope>
    <source>
        <strain evidence="3">HW T2.11</strain>
    </source>
</reference>
<keyword evidence="2" id="KW-0732">Signal</keyword>
<sequence>MKHKFAFPSLALIAATSLAGCNGPGHHASANFHAAGQAIGNGNVGDSAGYTGHAFTEGAQATGQAISNGSQQAGKAITGNNNN</sequence>
<dbReference type="EMBL" id="JAESVB010000035">
    <property type="protein sequence ID" value="MCB8878434.1"/>
    <property type="molecule type" value="Genomic_DNA"/>
</dbReference>
<proteinExistence type="predicted"/>
<comment type="caution">
    <text evidence="3">The sequence shown here is derived from an EMBL/GenBank/DDBJ whole genome shotgun (WGS) entry which is preliminary data.</text>
</comment>
<dbReference type="AlphaFoldDB" id="A0A963YWI7"/>